<dbReference type="InterPro" id="IPR033316">
    <property type="entry name" value="RBBP8-like"/>
</dbReference>
<evidence type="ECO:0000256" key="10">
    <source>
        <dbReference type="ARBA" id="ARBA00022763"/>
    </source>
</evidence>
<evidence type="ECO:0000259" key="22">
    <source>
        <dbReference type="Pfam" id="PF08573"/>
    </source>
</evidence>
<keyword evidence="9 24" id="KW-0255">Endonuclease</keyword>
<feature type="region of interest" description="Disordered" evidence="21">
    <location>
        <begin position="592"/>
        <end position="628"/>
    </location>
</feature>
<dbReference type="GO" id="GO:0005634">
    <property type="term" value="C:nucleus"/>
    <property type="evidence" value="ECO:0007669"/>
    <property type="project" value="UniProtKB-SubCell"/>
</dbReference>
<dbReference type="GO" id="GO:0051321">
    <property type="term" value="P:meiotic cell cycle"/>
    <property type="evidence" value="ECO:0007669"/>
    <property type="project" value="UniProtKB-KW"/>
</dbReference>
<feature type="compositionally biased region" description="Acidic residues" evidence="21">
    <location>
        <begin position="476"/>
        <end position="502"/>
    </location>
</feature>
<keyword evidence="16" id="KW-0234">DNA repair</keyword>
<evidence type="ECO:0000256" key="8">
    <source>
        <dbReference type="ARBA" id="ARBA00022722"/>
    </source>
</evidence>
<evidence type="ECO:0000256" key="11">
    <source>
        <dbReference type="ARBA" id="ARBA00022776"/>
    </source>
</evidence>
<keyword evidence="12" id="KW-0378">Hydrolase</keyword>
<dbReference type="Proteomes" id="UP001178508">
    <property type="component" value="Chromosome 20"/>
</dbReference>
<feature type="compositionally biased region" description="Polar residues" evidence="21">
    <location>
        <begin position="323"/>
        <end position="357"/>
    </location>
</feature>
<keyword evidence="17" id="KW-0539">Nucleus</keyword>
<evidence type="ECO:0000256" key="17">
    <source>
        <dbReference type="ARBA" id="ARBA00023242"/>
    </source>
</evidence>
<dbReference type="GO" id="GO:0003684">
    <property type="term" value="F:damaged DNA binding"/>
    <property type="evidence" value="ECO:0007669"/>
    <property type="project" value="TreeGrafter"/>
</dbReference>
<dbReference type="Pfam" id="PF10482">
    <property type="entry name" value="CtIP_N"/>
    <property type="match status" value="1"/>
</dbReference>
<comment type="subcellular location">
    <subcellularLocation>
        <location evidence="2">Chromosome</location>
    </subcellularLocation>
    <subcellularLocation>
        <location evidence="1">Nucleus</location>
    </subcellularLocation>
</comment>
<evidence type="ECO:0000256" key="13">
    <source>
        <dbReference type="ARBA" id="ARBA00022833"/>
    </source>
</evidence>
<dbReference type="GO" id="GO:0010792">
    <property type="term" value="P:DNA double-strand break processing involved in repair via single-strand annealing"/>
    <property type="evidence" value="ECO:0007669"/>
    <property type="project" value="TreeGrafter"/>
</dbReference>
<feature type="compositionally biased region" description="Polar residues" evidence="21">
    <location>
        <begin position="465"/>
        <end position="475"/>
    </location>
</feature>
<dbReference type="GO" id="GO:0004519">
    <property type="term" value="F:endonuclease activity"/>
    <property type="evidence" value="ECO:0007669"/>
    <property type="project" value="UniProtKB-KW"/>
</dbReference>
<keyword evidence="18" id="KW-0469">Meiosis</keyword>
<keyword evidence="10" id="KW-0227">DNA damage</keyword>
<evidence type="ECO:0000256" key="19">
    <source>
        <dbReference type="ARBA" id="ARBA00023306"/>
    </source>
</evidence>
<protein>
    <recommendedName>
        <fullName evidence="4">DNA endonuclease RBBP8</fullName>
    </recommendedName>
</protein>
<feature type="region of interest" description="Disordered" evidence="21">
    <location>
        <begin position="135"/>
        <end position="158"/>
    </location>
</feature>
<keyword evidence="13" id="KW-0862">Zinc</keyword>
<evidence type="ECO:0000256" key="7">
    <source>
        <dbReference type="ARBA" id="ARBA00022618"/>
    </source>
</evidence>
<evidence type="ECO:0000256" key="3">
    <source>
        <dbReference type="ARBA" id="ARBA00007496"/>
    </source>
</evidence>
<evidence type="ECO:0000256" key="14">
    <source>
        <dbReference type="ARBA" id="ARBA00023054"/>
    </source>
</evidence>
<keyword evidence="25" id="KW-1185">Reference proteome</keyword>
<evidence type="ECO:0000256" key="2">
    <source>
        <dbReference type="ARBA" id="ARBA00004286"/>
    </source>
</evidence>
<keyword evidence="15" id="KW-0238">DNA-binding</keyword>
<evidence type="ECO:0000256" key="18">
    <source>
        <dbReference type="ARBA" id="ARBA00023254"/>
    </source>
</evidence>
<feature type="region of interest" description="Disordered" evidence="21">
    <location>
        <begin position="465"/>
        <end position="503"/>
    </location>
</feature>
<evidence type="ECO:0000256" key="5">
    <source>
        <dbReference type="ARBA" id="ARBA00022454"/>
    </source>
</evidence>
<keyword evidence="11" id="KW-0498">Mitosis</keyword>
<feature type="region of interest" description="Disordered" evidence="21">
    <location>
        <begin position="270"/>
        <end position="366"/>
    </location>
</feature>
<comment type="similarity">
    <text evidence="3">Belongs to the COM1/SAE2/CtIP family.</text>
</comment>
<evidence type="ECO:0000256" key="15">
    <source>
        <dbReference type="ARBA" id="ARBA00023125"/>
    </source>
</evidence>
<dbReference type="Pfam" id="PF08573">
    <property type="entry name" value="SAE2"/>
    <property type="match status" value="1"/>
</dbReference>
<dbReference type="InterPro" id="IPR019518">
    <property type="entry name" value="CtIP_N"/>
</dbReference>
<gene>
    <name evidence="24" type="ORF">XNOV1_A005338</name>
</gene>
<dbReference type="InterPro" id="IPR013882">
    <property type="entry name" value="Ctp1_C"/>
</dbReference>
<feature type="domain" description="DNA endonuclease Ctp1 N-terminal" evidence="23">
    <location>
        <begin position="17"/>
        <end position="128"/>
    </location>
</feature>
<evidence type="ECO:0000256" key="4">
    <source>
        <dbReference type="ARBA" id="ARBA00020680"/>
    </source>
</evidence>
<accession>A0AAV1HAV6</accession>
<organism evidence="24 25">
    <name type="scientific">Xyrichtys novacula</name>
    <name type="common">Pearly razorfish</name>
    <name type="synonym">Hemipteronotus novacula</name>
    <dbReference type="NCBI Taxonomy" id="13765"/>
    <lineage>
        <taxon>Eukaryota</taxon>
        <taxon>Metazoa</taxon>
        <taxon>Chordata</taxon>
        <taxon>Craniata</taxon>
        <taxon>Vertebrata</taxon>
        <taxon>Euteleostomi</taxon>
        <taxon>Actinopterygii</taxon>
        <taxon>Neopterygii</taxon>
        <taxon>Teleostei</taxon>
        <taxon>Neoteleostei</taxon>
        <taxon>Acanthomorphata</taxon>
        <taxon>Eupercaria</taxon>
        <taxon>Labriformes</taxon>
        <taxon>Labridae</taxon>
        <taxon>Xyrichtys</taxon>
    </lineage>
</organism>
<evidence type="ECO:0000313" key="24">
    <source>
        <dbReference type="EMBL" id="CAJ1081894.1"/>
    </source>
</evidence>
<dbReference type="GO" id="GO:0005694">
    <property type="term" value="C:chromosome"/>
    <property type="evidence" value="ECO:0007669"/>
    <property type="project" value="UniProtKB-SubCell"/>
</dbReference>
<name>A0AAV1HAV6_XYRNO</name>
<dbReference type="EMBL" id="OY660883">
    <property type="protein sequence ID" value="CAJ1081894.1"/>
    <property type="molecule type" value="Genomic_DNA"/>
</dbReference>
<dbReference type="AlphaFoldDB" id="A0AAV1HAV6"/>
<keyword evidence="8" id="KW-0540">Nuclease</keyword>
<proteinExistence type="inferred from homology"/>
<keyword evidence="5" id="KW-0158">Chromosome</keyword>
<evidence type="ECO:0000256" key="16">
    <source>
        <dbReference type="ARBA" id="ARBA00023204"/>
    </source>
</evidence>
<evidence type="ECO:0000256" key="1">
    <source>
        <dbReference type="ARBA" id="ARBA00004123"/>
    </source>
</evidence>
<feature type="compositionally biased region" description="Acidic residues" evidence="21">
    <location>
        <begin position="404"/>
        <end position="414"/>
    </location>
</feature>
<reference evidence="24" key="1">
    <citation type="submission" date="2023-08" db="EMBL/GenBank/DDBJ databases">
        <authorList>
            <person name="Alioto T."/>
            <person name="Alioto T."/>
            <person name="Gomez Garrido J."/>
        </authorList>
    </citation>
    <scope>NUCLEOTIDE SEQUENCE</scope>
</reference>
<evidence type="ECO:0000256" key="12">
    <source>
        <dbReference type="ARBA" id="ARBA00022801"/>
    </source>
</evidence>
<evidence type="ECO:0000313" key="25">
    <source>
        <dbReference type="Proteomes" id="UP001178508"/>
    </source>
</evidence>
<evidence type="ECO:0000256" key="21">
    <source>
        <dbReference type="SAM" id="MobiDB-lite"/>
    </source>
</evidence>
<keyword evidence="14 20" id="KW-0175">Coiled coil</keyword>
<dbReference type="GO" id="GO:0051301">
    <property type="term" value="P:cell division"/>
    <property type="evidence" value="ECO:0007669"/>
    <property type="project" value="UniProtKB-KW"/>
</dbReference>
<sequence length="628" mass="71956">MSSPSPSSETSRPADLFEDVWRQLLEIHQNTLQELEAKVKKLKKERCLDAQKLEVFFNRNQQLKERNKNLQDAVIHLEERLRSRECEQCAVLKEDLKDNKEERLHLINKLKNERNSLEEKNRKLQAEVEKLRSFCSGPQQTSSPEHEEGIIPDSPVLHSSLPAANKLRKRKNVAKVKHVRYAEMPLPQSSSSLFNEPSKEPRKLEVLVPNTCQLETSQTSNDQNQNMEMEIAETCAFELSEKPYMKTETKTSQHSSSKTPRMFEIHLKPRLTLSADSTSGRSPSLFPRVKRLSAEDSANRVKRKKEKDELEEEPGKQPGPIKQSASPLNCQSSKETLDNKVQSAQSQTSSLKPSVSHVSPDFKKPLALHKWNKGSVEEKKPKVESMWSIDPALALSMYDSECRGDEEEEEEECQGELVDTDSTWVSHSVLQRRGQTDSVSGLGEKANDSLDMMFDTTAYGDYKSFSSQHLGQSQPCDEEDEDEAEENENDDDDDDDEHDPDETTLSQIRAQKNGRPGFAHVAVIRKKEERRKLKGTTCKECEIYYAHLPDEEKEKKLSSCSRHRFLYVPPCTPENFWEVGFPSTQTCIDRGYIREETSPQSRTRRRQPYNALFSPKRKQQESNNSVSL</sequence>
<feature type="domain" description="DNA endonuclease activator Ctp1 C-terminal" evidence="22">
    <location>
        <begin position="551"/>
        <end position="585"/>
    </location>
</feature>
<dbReference type="PANTHER" id="PTHR15107">
    <property type="entry name" value="RETINOBLASTOMA BINDING PROTEIN 8"/>
    <property type="match status" value="1"/>
</dbReference>
<keyword evidence="19" id="KW-0131">Cell cycle</keyword>
<feature type="region of interest" description="Disordered" evidence="21">
    <location>
        <begin position="401"/>
        <end position="420"/>
    </location>
</feature>
<dbReference type="PANTHER" id="PTHR15107:SF4">
    <property type="entry name" value="DNA ENDONUCLEASE RBBP8"/>
    <property type="match status" value="1"/>
</dbReference>
<keyword evidence="7" id="KW-0132">Cell division</keyword>
<evidence type="ECO:0000256" key="9">
    <source>
        <dbReference type="ARBA" id="ARBA00022759"/>
    </source>
</evidence>
<feature type="coiled-coil region" evidence="20">
    <location>
        <begin position="18"/>
        <end position="134"/>
    </location>
</feature>
<evidence type="ECO:0000256" key="6">
    <source>
        <dbReference type="ARBA" id="ARBA00022553"/>
    </source>
</evidence>
<evidence type="ECO:0000259" key="23">
    <source>
        <dbReference type="Pfam" id="PF10482"/>
    </source>
</evidence>
<keyword evidence="6" id="KW-0597">Phosphoprotein</keyword>
<dbReference type="GO" id="GO:0016787">
    <property type="term" value="F:hydrolase activity"/>
    <property type="evidence" value="ECO:0007669"/>
    <property type="project" value="UniProtKB-KW"/>
</dbReference>
<evidence type="ECO:0000256" key="20">
    <source>
        <dbReference type="SAM" id="Coils"/>
    </source>
</evidence>